<evidence type="ECO:0000313" key="2">
    <source>
        <dbReference type="EMBL" id="EFO99138.1"/>
    </source>
</evidence>
<proteinExistence type="predicted"/>
<dbReference type="Proteomes" id="UP000008281">
    <property type="component" value="Unassembled WGS sequence"/>
</dbReference>
<dbReference type="InParanoid" id="E3MDQ6"/>
<dbReference type="OMA" id="DWITAPL"/>
<protein>
    <submittedName>
        <fullName evidence="2">Uncharacterized protein</fullName>
    </submittedName>
</protein>
<keyword evidence="3" id="KW-1185">Reference proteome</keyword>
<keyword evidence="1" id="KW-0812">Transmembrane</keyword>
<dbReference type="EMBL" id="DS268437">
    <property type="protein sequence ID" value="EFO99138.1"/>
    <property type="molecule type" value="Genomic_DNA"/>
</dbReference>
<dbReference type="PANTHER" id="PTHR31720:SF3">
    <property type="entry name" value="SERPENTINE RECEPTOR, CLASS Z-RELATED"/>
    <property type="match status" value="1"/>
</dbReference>
<sequence>MYHILNIIFMASTLLYLPIFISVRKMSHLMSAQLNKPQLFIFWQSLAVCIGKLLWVRPIISYLKDEMKKENMYDLLDYLDRCTIPIIIQLTYIGCNKQNLNILFSLMRKIFMRDGSIVQPYIINNPVTSTHLPELMNN</sequence>
<evidence type="ECO:0000313" key="3">
    <source>
        <dbReference type="Proteomes" id="UP000008281"/>
    </source>
</evidence>
<keyword evidence="1" id="KW-1133">Transmembrane helix</keyword>
<accession>E3MDQ6</accession>
<dbReference type="OrthoDB" id="5875403at2759"/>
<dbReference type="HOGENOM" id="CLU_127282_0_0_1"/>
<keyword evidence="1" id="KW-0472">Membrane</keyword>
<name>E3MDQ6_CAERE</name>
<feature type="transmembrane region" description="Helical" evidence="1">
    <location>
        <begin position="7"/>
        <end position="27"/>
    </location>
</feature>
<gene>
    <name evidence="2" type="ORF">CRE_17949</name>
</gene>
<feature type="transmembrane region" description="Helical" evidence="1">
    <location>
        <begin position="39"/>
        <end position="60"/>
    </location>
</feature>
<dbReference type="Pfam" id="PF10325">
    <property type="entry name" value="7TM_GPCR_Srz"/>
    <property type="match status" value="1"/>
</dbReference>
<dbReference type="PANTHER" id="PTHR31720">
    <property type="entry name" value="SERPENTINE RECEPTOR, CLASS Z-RELATED"/>
    <property type="match status" value="1"/>
</dbReference>
<dbReference type="AlphaFoldDB" id="E3MDQ6"/>
<evidence type="ECO:0000256" key="1">
    <source>
        <dbReference type="SAM" id="Phobius"/>
    </source>
</evidence>
<reference evidence="2" key="1">
    <citation type="submission" date="2007-07" db="EMBL/GenBank/DDBJ databases">
        <title>PCAP assembly of the Caenorhabditis remanei genome.</title>
        <authorList>
            <consortium name="The Caenorhabditis remanei Sequencing Consortium"/>
            <person name="Wilson R.K."/>
        </authorList>
    </citation>
    <scope>NUCLEOTIDE SEQUENCE [LARGE SCALE GENOMIC DNA]</scope>
    <source>
        <strain evidence="2">PB4641</strain>
    </source>
</reference>
<organism evidence="3">
    <name type="scientific">Caenorhabditis remanei</name>
    <name type="common">Caenorhabditis vulgaris</name>
    <dbReference type="NCBI Taxonomy" id="31234"/>
    <lineage>
        <taxon>Eukaryota</taxon>
        <taxon>Metazoa</taxon>
        <taxon>Ecdysozoa</taxon>
        <taxon>Nematoda</taxon>
        <taxon>Chromadorea</taxon>
        <taxon>Rhabditida</taxon>
        <taxon>Rhabditina</taxon>
        <taxon>Rhabditomorpha</taxon>
        <taxon>Rhabditoidea</taxon>
        <taxon>Rhabditidae</taxon>
        <taxon>Peloderinae</taxon>
        <taxon>Caenorhabditis</taxon>
    </lineage>
</organism>
<dbReference type="InterPro" id="IPR018817">
    <property type="entry name" value="7TM_GPCR_serpentine_rcpt_Srz"/>
</dbReference>